<keyword evidence="4 14" id="KW-1133">Transmembrane helix</keyword>
<keyword evidence="5" id="KW-0297">G-protein coupled receptor</keyword>
<evidence type="ECO:0000313" key="17">
    <source>
        <dbReference type="RefSeq" id="XP_029010699.1"/>
    </source>
</evidence>
<keyword evidence="8 17" id="KW-0675">Receptor</keyword>
<accession>A0A6P7MYH8</accession>
<dbReference type="CTD" id="101883306"/>
<dbReference type="GO" id="GO:0007204">
    <property type="term" value="P:positive regulation of cytosolic calcium ion concentration"/>
    <property type="evidence" value="ECO:0007669"/>
    <property type="project" value="TreeGrafter"/>
</dbReference>
<dbReference type="Gene3D" id="1.20.1070.10">
    <property type="entry name" value="Rhodopsin 7-helix transmembrane proteins"/>
    <property type="match status" value="1"/>
</dbReference>
<keyword evidence="2" id="KW-1003">Cell membrane</keyword>
<evidence type="ECO:0000256" key="2">
    <source>
        <dbReference type="ARBA" id="ARBA00022475"/>
    </source>
</evidence>
<evidence type="ECO:0000256" key="6">
    <source>
        <dbReference type="ARBA" id="ARBA00023136"/>
    </source>
</evidence>
<keyword evidence="9" id="KW-0325">Glycoprotein</keyword>
<feature type="transmembrane region" description="Helical" evidence="14">
    <location>
        <begin position="225"/>
        <end position="247"/>
    </location>
</feature>
<feature type="transmembrane region" description="Helical" evidence="14">
    <location>
        <begin position="173"/>
        <end position="194"/>
    </location>
</feature>
<feature type="transmembrane region" description="Helical" evidence="14">
    <location>
        <begin position="308"/>
        <end position="330"/>
    </location>
</feature>
<dbReference type="PROSITE" id="PS50262">
    <property type="entry name" value="G_PROTEIN_RECEP_F1_2"/>
    <property type="match status" value="1"/>
</dbReference>
<keyword evidence="10" id="KW-0807">Transducer</keyword>
<dbReference type="GO" id="GO:0060326">
    <property type="term" value="P:cell chemotaxis"/>
    <property type="evidence" value="ECO:0007669"/>
    <property type="project" value="TreeGrafter"/>
</dbReference>
<dbReference type="RefSeq" id="XP_029010699.1">
    <property type="nucleotide sequence ID" value="XM_029154866.3"/>
</dbReference>
<protein>
    <recommendedName>
        <fullName evidence="12">Relaxin-3 receptor 1</fullName>
    </recommendedName>
    <alternativeName>
        <fullName evidence="13">Relaxin family peptide receptor 3</fullName>
    </alternativeName>
</protein>
<dbReference type="FunFam" id="1.20.1070.10:FF:000216">
    <property type="entry name" value="Relaxin family peptide receptor 3"/>
    <property type="match status" value="1"/>
</dbReference>
<dbReference type="KEGG" id="bspl:114857929"/>
<evidence type="ECO:0000256" key="5">
    <source>
        <dbReference type="ARBA" id="ARBA00023040"/>
    </source>
</evidence>
<keyword evidence="6 14" id="KW-0472">Membrane</keyword>
<feature type="domain" description="G-protein coupled receptors family 1 profile" evidence="15">
    <location>
        <begin position="71"/>
        <end position="328"/>
    </location>
</feature>
<dbReference type="PRINTS" id="PR00237">
    <property type="entry name" value="GPCRRHODOPSN"/>
</dbReference>
<dbReference type="GO" id="GO:0019722">
    <property type="term" value="P:calcium-mediated signaling"/>
    <property type="evidence" value="ECO:0007669"/>
    <property type="project" value="TreeGrafter"/>
</dbReference>
<dbReference type="GO" id="GO:0016493">
    <property type="term" value="F:C-C chemokine receptor activity"/>
    <property type="evidence" value="ECO:0007669"/>
    <property type="project" value="TreeGrafter"/>
</dbReference>
<dbReference type="GO" id="GO:0006955">
    <property type="term" value="P:immune response"/>
    <property type="evidence" value="ECO:0007669"/>
    <property type="project" value="TreeGrafter"/>
</dbReference>
<keyword evidence="16" id="KW-1185">Reference proteome</keyword>
<feature type="transmembrane region" description="Helical" evidence="14">
    <location>
        <begin position="131"/>
        <end position="152"/>
    </location>
</feature>
<evidence type="ECO:0000256" key="13">
    <source>
        <dbReference type="ARBA" id="ARBA00080273"/>
    </source>
</evidence>
<dbReference type="PANTHER" id="PTHR10489">
    <property type="entry name" value="CELL ADHESION MOLECULE"/>
    <property type="match status" value="1"/>
</dbReference>
<dbReference type="PANTHER" id="PTHR10489:SF935">
    <property type="entry name" value="RELAXIN FAMILY PEPTIDE RECEPTOR 3.3A1-RELATED"/>
    <property type="match status" value="1"/>
</dbReference>
<dbReference type="InterPro" id="IPR000276">
    <property type="entry name" value="GPCR_Rhodpsn"/>
</dbReference>
<dbReference type="Pfam" id="PF00001">
    <property type="entry name" value="7tm_1"/>
    <property type="match status" value="1"/>
</dbReference>
<proteinExistence type="predicted"/>
<dbReference type="FunCoup" id="A0A6P7MYH8">
    <property type="interactions" value="1"/>
</dbReference>
<reference evidence="17" key="1">
    <citation type="submission" date="2025-08" db="UniProtKB">
        <authorList>
            <consortium name="RefSeq"/>
        </authorList>
    </citation>
    <scope>IDENTIFICATION</scope>
</reference>
<feature type="transmembrane region" description="Helical" evidence="14">
    <location>
        <begin position="267"/>
        <end position="288"/>
    </location>
</feature>
<dbReference type="InterPro" id="IPR000248">
    <property type="entry name" value="ATII_rcpt"/>
</dbReference>
<dbReference type="Proteomes" id="UP000515150">
    <property type="component" value="Chromosome 6"/>
</dbReference>
<evidence type="ECO:0000256" key="4">
    <source>
        <dbReference type="ARBA" id="ARBA00022989"/>
    </source>
</evidence>
<evidence type="ECO:0000256" key="8">
    <source>
        <dbReference type="ARBA" id="ARBA00023170"/>
    </source>
</evidence>
<dbReference type="AlphaFoldDB" id="A0A6P7MYH8"/>
<dbReference type="InterPro" id="IPR050119">
    <property type="entry name" value="CCR1-9-like"/>
</dbReference>
<dbReference type="PRINTS" id="PR00241">
    <property type="entry name" value="ANGIOTENSINR"/>
</dbReference>
<evidence type="ECO:0000256" key="3">
    <source>
        <dbReference type="ARBA" id="ARBA00022692"/>
    </source>
</evidence>
<keyword evidence="7" id="KW-1015">Disulfide bond</keyword>
<name>A0A6P7MYH8_BETSP</name>
<evidence type="ECO:0000259" key="15">
    <source>
        <dbReference type="PROSITE" id="PS50262"/>
    </source>
</evidence>
<keyword evidence="3 14" id="KW-0812">Transmembrane</keyword>
<evidence type="ECO:0000256" key="7">
    <source>
        <dbReference type="ARBA" id="ARBA00023157"/>
    </source>
</evidence>
<dbReference type="InParanoid" id="A0A6P7MYH8"/>
<dbReference type="SUPFAM" id="SSF81321">
    <property type="entry name" value="Family A G protein-coupled receptor-like"/>
    <property type="match status" value="1"/>
</dbReference>
<gene>
    <name evidence="17" type="primary">rxfp3.3b</name>
</gene>
<organism evidence="16 17">
    <name type="scientific">Betta splendens</name>
    <name type="common">Siamese fighting fish</name>
    <dbReference type="NCBI Taxonomy" id="158456"/>
    <lineage>
        <taxon>Eukaryota</taxon>
        <taxon>Metazoa</taxon>
        <taxon>Chordata</taxon>
        <taxon>Craniata</taxon>
        <taxon>Vertebrata</taxon>
        <taxon>Euteleostomi</taxon>
        <taxon>Actinopterygii</taxon>
        <taxon>Neopterygii</taxon>
        <taxon>Teleostei</taxon>
        <taxon>Neoteleostei</taxon>
        <taxon>Acanthomorphata</taxon>
        <taxon>Anabantaria</taxon>
        <taxon>Anabantiformes</taxon>
        <taxon>Anabantoidei</taxon>
        <taxon>Osphronemidae</taxon>
        <taxon>Betta</taxon>
    </lineage>
</organism>
<comment type="function">
    <text evidence="11">Receptor for RNL3/relaxin-3. Binding of the ligand inhibit cAMP accumulation.</text>
</comment>
<dbReference type="GO" id="GO:0009897">
    <property type="term" value="C:external side of plasma membrane"/>
    <property type="evidence" value="ECO:0007669"/>
    <property type="project" value="TreeGrafter"/>
</dbReference>
<dbReference type="OrthoDB" id="9936726at2759"/>
<evidence type="ECO:0000256" key="12">
    <source>
        <dbReference type="ARBA" id="ARBA00069218"/>
    </source>
</evidence>
<dbReference type="PROSITE" id="PS51257">
    <property type="entry name" value="PROKAR_LIPOPROTEIN"/>
    <property type="match status" value="1"/>
</dbReference>
<evidence type="ECO:0000313" key="16">
    <source>
        <dbReference type="Proteomes" id="UP000515150"/>
    </source>
</evidence>
<dbReference type="GO" id="GO:0019957">
    <property type="term" value="F:C-C chemokine binding"/>
    <property type="evidence" value="ECO:0007669"/>
    <property type="project" value="TreeGrafter"/>
</dbReference>
<evidence type="ECO:0000256" key="11">
    <source>
        <dbReference type="ARBA" id="ARBA00057416"/>
    </source>
</evidence>
<sequence>MRPAGLPLALFPERMAQLWTHNSTSSCNRSAQHEDRFSTLDDIELSADGSPSLRVLISVVYAVVCAAGLLGNLLVLVLMKARGGTRKRSSINLFVLNLAVTDFQFVLTLPFWAVDMALDFSWPFGSAMCKIVLSATVMNMYASVFFLTAMSVTRYWSVASALKDRTRRRVCPVRWVVVGLWLSATAASLPTAVFSTVKDVAGERLCLLSFPDGPSWLALYHLQKILVAFVLPMLIVTVCYLLLLRFVRRRSMNHQQVKRRSRVTRSVTIVVLSFFICWMPNQAITFWGVLVKFNVVNWDQTYYMAHTFVYPVTVCLAHTNSCLNPVLYCLMRREFRKKIKDLFWRMSSPTGANACHLRPFSGTGRAEPDDTQIALRMNNVETENCRLSFLTDQCDTDAPREQRTGLC</sequence>
<feature type="transmembrane region" description="Helical" evidence="14">
    <location>
        <begin position="55"/>
        <end position="79"/>
    </location>
</feature>
<comment type="subcellular location">
    <subcellularLocation>
        <location evidence="1">Cell membrane</location>
        <topology evidence="1">Multi-pass membrane protein</topology>
    </subcellularLocation>
</comment>
<dbReference type="InterPro" id="IPR017452">
    <property type="entry name" value="GPCR_Rhodpsn_7TM"/>
</dbReference>
<dbReference type="GeneID" id="114857929"/>
<evidence type="ECO:0000256" key="9">
    <source>
        <dbReference type="ARBA" id="ARBA00023180"/>
    </source>
</evidence>
<evidence type="ECO:0000256" key="14">
    <source>
        <dbReference type="SAM" id="Phobius"/>
    </source>
</evidence>
<evidence type="ECO:0000256" key="10">
    <source>
        <dbReference type="ARBA" id="ARBA00023224"/>
    </source>
</evidence>
<feature type="transmembrane region" description="Helical" evidence="14">
    <location>
        <begin position="91"/>
        <end position="111"/>
    </location>
</feature>
<evidence type="ECO:0000256" key="1">
    <source>
        <dbReference type="ARBA" id="ARBA00004651"/>
    </source>
</evidence>